<accession>A0ABZ2XDM4</accession>
<proteinExistence type="predicted"/>
<name>A0ABZ2XDM4_9RHOO</name>
<keyword evidence="1" id="KW-0472">Membrane</keyword>
<keyword evidence="1" id="KW-0812">Transmembrane</keyword>
<dbReference type="Proteomes" id="UP001479520">
    <property type="component" value="Chromosome"/>
</dbReference>
<evidence type="ECO:0000256" key="1">
    <source>
        <dbReference type="SAM" id="Phobius"/>
    </source>
</evidence>
<protein>
    <recommendedName>
        <fullName evidence="4">YggT family protein</fullName>
    </recommendedName>
</protein>
<organism evidence="2 3">
    <name type="scientific">Azonexus hydrophilus</name>
    <dbReference type="NCBI Taxonomy" id="418702"/>
    <lineage>
        <taxon>Bacteria</taxon>
        <taxon>Pseudomonadati</taxon>
        <taxon>Pseudomonadota</taxon>
        <taxon>Betaproteobacteria</taxon>
        <taxon>Rhodocyclales</taxon>
        <taxon>Azonexaceae</taxon>
        <taxon>Azonexus</taxon>
    </lineage>
</organism>
<evidence type="ECO:0000313" key="2">
    <source>
        <dbReference type="EMBL" id="WZJ20738.1"/>
    </source>
</evidence>
<reference evidence="2 3" key="1">
    <citation type="submission" date="2024-04" db="EMBL/GenBank/DDBJ databases">
        <title>Dissimilatory iodate-reducing microorganisms contribute to the enrichment of iodine in groundwater.</title>
        <authorList>
            <person name="Jiang Z."/>
        </authorList>
    </citation>
    <scope>NUCLEOTIDE SEQUENCE [LARGE SCALE GENOMIC DNA]</scope>
    <source>
        <strain evidence="2 3">NCP973</strain>
    </source>
</reference>
<feature type="transmembrane region" description="Helical" evidence="1">
    <location>
        <begin position="65"/>
        <end position="85"/>
    </location>
</feature>
<keyword evidence="1" id="KW-1133">Transmembrane helix</keyword>
<gene>
    <name evidence="2" type="ORF">AADV58_12350</name>
</gene>
<keyword evidence="3" id="KW-1185">Reference proteome</keyword>
<dbReference type="RefSeq" id="WP_028995408.1">
    <property type="nucleotide sequence ID" value="NZ_CALFBA010000167.1"/>
</dbReference>
<evidence type="ECO:0000313" key="3">
    <source>
        <dbReference type="Proteomes" id="UP001479520"/>
    </source>
</evidence>
<dbReference type="EMBL" id="CP151406">
    <property type="protein sequence ID" value="WZJ20738.1"/>
    <property type="molecule type" value="Genomic_DNA"/>
</dbReference>
<sequence length="90" mass="9819">MLLFLIGALRAIVEMLGLALLGLAAMSVLAGSRRHDNVIYRLFELVTRAPRRLVATCLPASTPPVVSGVLCFVVLFVIWMGLALWRLTLA</sequence>
<evidence type="ECO:0008006" key="4">
    <source>
        <dbReference type="Google" id="ProtNLM"/>
    </source>
</evidence>